<evidence type="ECO:0000256" key="2">
    <source>
        <dbReference type="SAM" id="Phobius"/>
    </source>
</evidence>
<feature type="coiled-coil region" evidence="1">
    <location>
        <begin position="525"/>
        <end position="578"/>
    </location>
</feature>
<name>A0ABY4JFJ6_9BACT</name>
<feature type="coiled-coil region" evidence="1">
    <location>
        <begin position="713"/>
        <end position="783"/>
    </location>
</feature>
<gene>
    <name evidence="4" type="ORF">MWH26_06390</name>
</gene>
<dbReference type="Pfam" id="PF20155">
    <property type="entry name" value="TMP_3"/>
    <property type="match status" value="1"/>
</dbReference>
<keyword evidence="1" id="KW-0175">Coiled coil</keyword>
<keyword evidence="2" id="KW-0472">Membrane</keyword>
<organism evidence="4 5">
    <name type="scientific">Hymenobacter sublimis</name>
    <dbReference type="NCBI Taxonomy" id="2933777"/>
    <lineage>
        <taxon>Bacteria</taxon>
        <taxon>Pseudomonadati</taxon>
        <taxon>Bacteroidota</taxon>
        <taxon>Cytophagia</taxon>
        <taxon>Cytophagales</taxon>
        <taxon>Hymenobacteraceae</taxon>
        <taxon>Hymenobacter</taxon>
    </lineage>
</organism>
<proteinExistence type="predicted"/>
<keyword evidence="2" id="KW-1133">Transmembrane helix</keyword>
<dbReference type="RefSeq" id="WP_247976543.1">
    <property type="nucleotide sequence ID" value="NZ_CP095848.1"/>
</dbReference>
<dbReference type="Proteomes" id="UP000829647">
    <property type="component" value="Chromosome"/>
</dbReference>
<feature type="transmembrane region" description="Helical" evidence="2">
    <location>
        <begin position="271"/>
        <end position="292"/>
    </location>
</feature>
<evidence type="ECO:0000313" key="5">
    <source>
        <dbReference type="Proteomes" id="UP000829647"/>
    </source>
</evidence>
<keyword evidence="2" id="KW-0812">Transmembrane</keyword>
<reference evidence="4 5" key="1">
    <citation type="submission" date="2022-04" db="EMBL/GenBank/DDBJ databases">
        <title>Hymenobacter sp. isolated from the air.</title>
        <authorList>
            <person name="Won M."/>
            <person name="Lee C.-M."/>
            <person name="Woen H.-Y."/>
            <person name="Kwon S.-W."/>
        </authorList>
    </citation>
    <scope>NUCLEOTIDE SEQUENCE [LARGE SCALE GENOMIC DNA]</scope>
    <source>
        <strain evidence="5">5516 S-25</strain>
    </source>
</reference>
<feature type="domain" description="Tape measure protein N-terminal" evidence="3">
    <location>
        <begin position="57"/>
        <end position="233"/>
    </location>
</feature>
<dbReference type="InterPro" id="IPR013491">
    <property type="entry name" value="Tape_meas_N"/>
</dbReference>
<evidence type="ECO:0000313" key="4">
    <source>
        <dbReference type="EMBL" id="UPL50531.1"/>
    </source>
</evidence>
<evidence type="ECO:0000256" key="1">
    <source>
        <dbReference type="SAM" id="Coils"/>
    </source>
</evidence>
<dbReference type="EMBL" id="CP095848">
    <property type="protein sequence ID" value="UPL50531.1"/>
    <property type="molecule type" value="Genomic_DNA"/>
</dbReference>
<keyword evidence="5" id="KW-1185">Reference proteome</keyword>
<accession>A0ABY4JFJ6</accession>
<evidence type="ECO:0000259" key="3">
    <source>
        <dbReference type="Pfam" id="PF20155"/>
    </source>
</evidence>
<protein>
    <submittedName>
        <fullName evidence="4">Tape measure protein</fullName>
    </submittedName>
</protein>
<feature type="transmembrane region" description="Helical" evidence="2">
    <location>
        <begin position="312"/>
        <end position="336"/>
    </location>
</feature>
<sequence>MDLEQLAIVINARIDGFEAGIKQAEKGLGRLAEGAKNTGASLTTYVTAPLGLLSYAAIKTTADIQGLEQGFKAVYKGAGDVGTEIKKTLEIAKLPGLGLKEALQGATNLQAAGFSAKEARTMLLAFGGALATVGKGKAELDRVNTALVQISNSSTVMQQDLNQLKDALPQIGTVMKQAFGASNAEGLRKAGITSKEFVERITEEFGKLPKVTGGLKNALENLSDAGTLALSKLGDSANNALGLEELANNVSASVTNLAETFASLDPATQKLILGFAGVAAGAGPVLFAVGSLGKAIPVAVEGFKALQGAGTLLYTSLGPVGIALAAVSAALVYYVATSKSATDEFKESAKSADELGNQLNPLLKRYDELSKKAKLTADEQVNLKETIQRIGEVTPGAITATDEYGNTMQISTGKAKQYLKVLQDIAKEKAATALPDLKVNYDDLVKRSKQAKAELDKLDKQRVITTPRFNSQGIQLPDQKITAESPDGIAYRKQLTNRVNLTKKAELEALNEVNKARKTIGLAPIVDAEDKREQAIIEAAKKKDKAILDSRAALEADIKKLEEETDKLSKERDAEQIASNNKLVAAKKAQIKEIDELGVGSKSDAKKAAKEISDLAKAHDDFRDGLRKVNNEFKLQGDAYDVAGEKAKVYKTYMDRLIELDKTGRVEKSPEFTAASTEYKNLIQLSQEYNDNVKFREIFLDAERSIALTAEQMQALGKTADDAQEKVKILESQLAQSLQAAERLKKEGAEENDRYLQAEIEQAKELQAELEKARVAAAQAKRDASADQLLEGLNGDTQPKTKPSGFFGKVAQTATGGGNSFEDLATGKAQSELEERIRKSQDAIRDMQSNGTSDAQIKQAKDALAGLKGELDLTDVYAGAAQQASDSLGQIGFVIVEGIGNIVSGQMSVADGLKSIFGKTLTIIGNFMKDFGKQLLLLGAGHVALGIASGNPAMVAAGGYELVAGGALALAGTLVSIGGSAITPSSGGMSAPTTSAYKAPDSVTSTKENQNVKIIVEFKEAQVDIEPNKLRVVMGVDEYRLTNYR</sequence>